<proteinExistence type="predicted"/>
<dbReference type="Proteomes" id="UP000558089">
    <property type="component" value="Unassembled WGS sequence"/>
</dbReference>
<accession>A0A850NDF7</accession>
<organism evidence="1 2">
    <name type="scientific">Flagellimonas chongwuensis</name>
    <dbReference type="NCBI Taxonomy" id="2697365"/>
    <lineage>
        <taxon>Bacteria</taxon>
        <taxon>Pseudomonadati</taxon>
        <taxon>Bacteroidota</taxon>
        <taxon>Flavobacteriia</taxon>
        <taxon>Flavobacteriales</taxon>
        <taxon>Flavobacteriaceae</taxon>
        <taxon>Flagellimonas</taxon>
    </lineage>
</organism>
<comment type="caution">
    <text evidence="1">The sequence shown here is derived from an EMBL/GenBank/DDBJ whole genome shotgun (WGS) entry which is preliminary data.</text>
</comment>
<keyword evidence="2" id="KW-1185">Reference proteome</keyword>
<evidence type="ECO:0000313" key="1">
    <source>
        <dbReference type="EMBL" id="NVN17326.1"/>
    </source>
</evidence>
<evidence type="ECO:0000313" key="2">
    <source>
        <dbReference type="Proteomes" id="UP000558089"/>
    </source>
</evidence>
<dbReference type="EMBL" id="WYET01000001">
    <property type="protein sequence ID" value="NVN17326.1"/>
    <property type="molecule type" value="Genomic_DNA"/>
</dbReference>
<gene>
    <name evidence="1" type="ORF">GUA46_03150</name>
</gene>
<reference evidence="1 2" key="1">
    <citation type="submission" date="2020-01" db="EMBL/GenBank/DDBJ databases">
        <title>Draft Genome Analysis of Muricauda sp. HICW Isolated from coastal seawater of PR China.</title>
        <authorList>
            <person name="Chen M.-X."/>
        </authorList>
    </citation>
    <scope>NUCLEOTIDE SEQUENCE [LARGE SCALE GENOMIC DNA]</scope>
    <source>
        <strain evidence="1 2">HICW</strain>
    </source>
</reference>
<protein>
    <submittedName>
        <fullName evidence="1">DUF1963 domain-containing protein</fullName>
    </submittedName>
</protein>
<dbReference type="AlphaFoldDB" id="A0A850NDF7"/>
<dbReference type="Pfam" id="PF09234">
    <property type="entry name" value="DUF1963"/>
    <property type="match status" value="1"/>
</dbReference>
<dbReference type="SUPFAM" id="SSF103032">
    <property type="entry name" value="Hypothetical protein YwqG"/>
    <property type="match status" value="1"/>
</dbReference>
<dbReference type="InterPro" id="IPR035948">
    <property type="entry name" value="YwqG-like_sf"/>
</dbReference>
<dbReference type="RefSeq" id="WP_176619261.1">
    <property type="nucleotide sequence ID" value="NZ_WYET01000001.1"/>
</dbReference>
<dbReference type="InterPro" id="IPR015315">
    <property type="entry name" value="DUF1963"/>
</dbReference>
<name>A0A850NDF7_9FLAO</name>
<dbReference type="Gene3D" id="2.30.320.10">
    <property type="entry name" value="YwqG-like"/>
    <property type="match status" value="1"/>
</dbReference>
<sequence length="226" mass="26087">MVCTVLGTSKVGGLPHLPDSIKFLPNELFLAQLNCSELKDYDIFNLLPDSGIIYFFIEEGDYPRYAYYDGQTSQLKVCQYPEQDDSLYGKKELMKRSCTIDFVNTELITIVKDGLEWSLGDSFNELNSLLKENLNCPVIFYEYGDYGLLPTDFIFGRPIFWQGEDEEFQVFEEGEDEEESYSYRFSDPHIFSMEYGEGNINFFTKSSALDVSRDLNEQIIEIYSGT</sequence>